<evidence type="ECO:0000256" key="4">
    <source>
        <dbReference type="ARBA" id="ARBA00022989"/>
    </source>
</evidence>
<comment type="caution">
    <text evidence="9">The sequence shown here is derived from an EMBL/GenBank/DDBJ whole genome shotgun (WGS) entry which is preliminary data.</text>
</comment>
<dbReference type="RefSeq" id="WP_379272862.1">
    <property type="nucleotide sequence ID" value="NZ_JBHUGT010000045.1"/>
</dbReference>
<dbReference type="EMBL" id="JBHUMY010000011">
    <property type="protein sequence ID" value="MFD2660859.1"/>
    <property type="molecule type" value="Genomic_DNA"/>
</dbReference>
<evidence type="ECO:0000256" key="7">
    <source>
        <dbReference type="SAM" id="Phobius"/>
    </source>
</evidence>
<gene>
    <name evidence="9" type="ORF">ACFSW5_11435</name>
</gene>
<accession>A0ABW5QWV0</accession>
<proteinExistence type="predicted"/>
<feature type="compositionally biased region" description="Basic and acidic residues" evidence="6">
    <location>
        <begin position="7"/>
        <end position="17"/>
    </location>
</feature>
<feature type="transmembrane region" description="Helical" evidence="7">
    <location>
        <begin position="121"/>
        <end position="137"/>
    </location>
</feature>
<feature type="region of interest" description="Disordered" evidence="6">
    <location>
        <begin position="1"/>
        <end position="30"/>
    </location>
</feature>
<keyword evidence="4 7" id="KW-1133">Transmembrane helix</keyword>
<evidence type="ECO:0000313" key="10">
    <source>
        <dbReference type="Proteomes" id="UP001597493"/>
    </source>
</evidence>
<name>A0ABW5QWV0_9BACL</name>
<keyword evidence="5 7" id="KW-0472">Membrane</keyword>
<keyword evidence="3 7" id="KW-0812">Transmembrane</keyword>
<sequence>MNPKDSNLWRDGKERPHGGPVKSGPGGYRGTAVRAKAAAGQAGARAKAGKSKAAAASAAKRWMQRLAKYGPESAPDGNGSSANSLVDYGEYRLSRRQFWEAAVVGYAAAFCAAYLFYHNLFVSLALGCAGLAAPKLYRKRLLRNRQERLKLQFKEALYSITSSLAAGRSVENAFMSALEDLKLLYPDPRTELILEFQIIRNRLVNSEPLEYALRSLASRARIDDLTQFADVFAACKRSGGDLIEVMKRSSQTIGEKLDIQQEIAVMVAQKRFEARIMMAVPFVFLGFLHMAAPDYMAPLYGGAGYVLLTVVLGVLLVCFRIIFKIMDIRM</sequence>
<evidence type="ECO:0000256" key="5">
    <source>
        <dbReference type="ARBA" id="ARBA00023136"/>
    </source>
</evidence>
<feature type="transmembrane region" description="Helical" evidence="7">
    <location>
        <begin position="276"/>
        <end position="292"/>
    </location>
</feature>
<dbReference type="PANTHER" id="PTHR35007">
    <property type="entry name" value="INTEGRAL MEMBRANE PROTEIN-RELATED"/>
    <property type="match status" value="1"/>
</dbReference>
<keyword evidence="2" id="KW-1003">Cell membrane</keyword>
<evidence type="ECO:0000259" key="8">
    <source>
        <dbReference type="Pfam" id="PF00482"/>
    </source>
</evidence>
<evidence type="ECO:0000256" key="2">
    <source>
        <dbReference type="ARBA" id="ARBA00022475"/>
    </source>
</evidence>
<feature type="transmembrane region" description="Helical" evidence="7">
    <location>
        <begin position="98"/>
        <end position="115"/>
    </location>
</feature>
<reference evidence="10" key="1">
    <citation type="journal article" date="2019" name="Int. J. Syst. Evol. Microbiol.">
        <title>The Global Catalogue of Microorganisms (GCM) 10K type strain sequencing project: providing services to taxonomists for standard genome sequencing and annotation.</title>
        <authorList>
            <consortium name="The Broad Institute Genomics Platform"/>
            <consortium name="The Broad Institute Genome Sequencing Center for Infectious Disease"/>
            <person name="Wu L."/>
            <person name="Ma J."/>
        </authorList>
    </citation>
    <scope>NUCLEOTIDE SEQUENCE [LARGE SCALE GENOMIC DNA]</scope>
    <source>
        <strain evidence="10">TISTR 1827</strain>
    </source>
</reference>
<evidence type="ECO:0000256" key="6">
    <source>
        <dbReference type="SAM" id="MobiDB-lite"/>
    </source>
</evidence>
<organism evidence="9 10">
    <name type="scientific">Paenibacillus thailandensis</name>
    <dbReference type="NCBI Taxonomy" id="393250"/>
    <lineage>
        <taxon>Bacteria</taxon>
        <taxon>Bacillati</taxon>
        <taxon>Bacillota</taxon>
        <taxon>Bacilli</taxon>
        <taxon>Bacillales</taxon>
        <taxon>Paenibacillaceae</taxon>
        <taxon>Paenibacillus</taxon>
    </lineage>
</organism>
<feature type="domain" description="Type II secretion system protein GspF" evidence="8">
    <location>
        <begin position="159"/>
        <end position="288"/>
    </location>
</feature>
<dbReference type="Pfam" id="PF00482">
    <property type="entry name" value="T2SSF"/>
    <property type="match status" value="1"/>
</dbReference>
<keyword evidence="10" id="KW-1185">Reference proteome</keyword>
<evidence type="ECO:0000256" key="1">
    <source>
        <dbReference type="ARBA" id="ARBA00004651"/>
    </source>
</evidence>
<feature type="transmembrane region" description="Helical" evidence="7">
    <location>
        <begin position="304"/>
        <end position="323"/>
    </location>
</feature>
<evidence type="ECO:0000256" key="3">
    <source>
        <dbReference type="ARBA" id="ARBA00022692"/>
    </source>
</evidence>
<comment type="subcellular location">
    <subcellularLocation>
        <location evidence="1">Cell membrane</location>
        <topology evidence="1">Multi-pass membrane protein</topology>
    </subcellularLocation>
</comment>
<evidence type="ECO:0000313" key="9">
    <source>
        <dbReference type="EMBL" id="MFD2660859.1"/>
    </source>
</evidence>
<dbReference type="Proteomes" id="UP001597493">
    <property type="component" value="Unassembled WGS sequence"/>
</dbReference>
<dbReference type="PANTHER" id="PTHR35007:SF1">
    <property type="entry name" value="PILUS ASSEMBLY PROTEIN"/>
    <property type="match status" value="1"/>
</dbReference>
<protein>
    <submittedName>
        <fullName evidence="9">Type II secretion system F family protein</fullName>
    </submittedName>
</protein>
<dbReference type="InterPro" id="IPR018076">
    <property type="entry name" value="T2SS_GspF_dom"/>
</dbReference>